<keyword evidence="6" id="KW-1185">Reference proteome</keyword>
<dbReference type="GO" id="GO:0016787">
    <property type="term" value="F:hydrolase activity"/>
    <property type="evidence" value="ECO:0007669"/>
    <property type="project" value="UniProtKB-KW"/>
</dbReference>
<evidence type="ECO:0000256" key="2">
    <source>
        <dbReference type="ARBA" id="ARBA00022801"/>
    </source>
</evidence>
<evidence type="ECO:0000313" key="6">
    <source>
        <dbReference type="Proteomes" id="UP000192582"/>
    </source>
</evidence>
<dbReference type="PANTHER" id="PTHR43046:SF16">
    <property type="entry name" value="ADP-RIBOSE PYROPHOSPHATASE YJHB-RELATED"/>
    <property type="match status" value="1"/>
</dbReference>
<evidence type="ECO:0000256" key="3">
    <source>
        <dbReference type="SAM" id="MobiDB-lite"/>
    </source>
</evidence>
<feature type="region of interest" description="Disordered" evidence="3">
    <location>
        <begin position="151"/>
        <end position="174"/>
    </location>
</feature>
<gene>
    <name evidence="5" type="ORF">SAMN00790413_01312</name>
</gene>
<comment type="cofactor">
    <cofactor evidence="1">
        <name>Mg(2+)</name>
        <dbReference type="ChEBI" id="CHEBI:18420"/>
    </cofactor>
</comment>
<dbReference type="Gene3D" id="3.90.79.10">
    <property type="entry name" value="Nucleoside Triphosphate Pyrophosphohydrolase"/>
    <property type="match status" value="1"/>
</dbReference>
<protein>
    <submittedName>
        <fullName evidence="5">ADP-ribose pyrophosphatase YjhB, NUDIX family</fullName>
    </submittedName>
</protein>
<proteinExistence type="predicted"/>
<dbReference type="Proteomes" id="UP000192582">
    <property type="component" value="Unassembled WGS sequence"/>
</dbReference>
<name>A0A1W1VEH1_9DEIO</name>
<dbReference type="OrthoDB" id="9804442at2"/>
<dbReference type="Pfam" id="PF00293">
    <property type="entry name" value="NUDIX"/>
    <property type="match status" value="1"/>
</dbReference>
<dbReference type="InterPro" id="IPR000086">
    <property type="entry name" value="NUDIX_hydrolase_dom"/>
</dbReference>
<dbReference type="AlphaFoldDB" id="A0A1W1VEH1"/>
<dbReference type="InterPro" id="IPR015797">
    <property type="entry name" value="NUDIX_hydrolase-like_dom_sf"/>
</dbReference>
<organism evidence="5 6">
    <name type="scientific">Deinococcus hopiensis KR-140</name>
    <dbReference type="NCBI Taxonomy" id="695939"/>
    <lineage>
        <taxon>Bacteria</taxon>
        <taxon>Thermotogati</taxon>
        <taxon>Deinococcota</taxon>
        <taxon>Deinococci</taxon>
        <taxon>Deinococcales</taxon>
        <taxon>Deinococcaceae</taxon>
        <taxon>Deinococcus</taxon>
    </lineage>
</organism>
<dbReference type="EMBL" id="FWWU01000009">
    <property type="protein sequence ID" value="SMB91827.1"/>
    <property type="molecule type" value="Genomic_DNA"/>
</dbReference>
<dbReference type="PANTHER" id="PTHR43046">
    <property type="entry name" value="GDP-MANNOSE MANNOSYL HYDROLASE"/>
    <property type="match status" value="1"/>
</dbReference>
<feature type="domain" description="Nudix hydrolase" evidence="4">
    <location>
        <begin position="11"/>
        <end position="141"/>
    </location>
</feature>
<dbReference type="STRING" id="695939.SAMN00790413_01312"/>
<dbReference type="PROSITE" id="PS51462">
    <property type="entry name" value="NUDIX"/>
    <property type="match status" value="1"/>
</dbReference>
<evidence type="ECO:0000313" key="5">
    <source>
        <dbReference type="EMBL" id="SMB91827.1"/>
    </source>
</evidence>
<dbReference type="CDD" id="cd04688">
    <property type="entry name" value="NUDIX_Hydrolase"/>
    <property type="match status" value="1"/>
</dbReference>
<evidence type="ECO:0000256" key="1">
    <source>
        <dbReference type="ARBA" id="ARBA00001946"/>
    </source>
</evidence>
<reference evidence="5 6" key="1">
    <citation type="submission" date="2017-04" db="EMBL/GenBank/DDBJ databases">
        <authorList>
            <person name="Afonso C.L."/>
            <person name="Miller P.J."/>
            <person name="Scott M.A."/>
            <person name="Spackman E."/>
            <person name="Goraichik I."/>
            <person name="Dimitrov K.M."/>
            <person name="Suarez D.L."/>
            <person name="Swayne D.E."/>
        </authorList>
    </citation>
    <scope>NUCLEOTIDE SEQUENCE [LARGE SCALE GENOMIC DNA]</scope>
    <source>
        <strain evidence="5 6">KR-140</strain>
    </source>
</reference>
<evidence type="ECO:0000259" key="4">
    <source>
        <dbReference type="PROSITE" id="PS51462"/>
    </source>
</evidence>
<accession>A0A1W1VEH1</accession>
<dbReference type="RefSeq" id="WP_084048803.1">
    <property type="nucleotide sequence ID" value="NZ_FWWU01000009.1"/>
</dbReference>
<keyword evidence="2" id="KW-0378">Hydrolase</keyword>
<dbReference type="SUPFAM" id="SSF55811">
    <property type="entry name" value="Nudix"/>
    <property type="match status" value="1"/>
</dbReference>
<sequence>MTDIRLPLGNVKFSVRVAILCVRGDRVLANTEDHIDFWFLPGGALATEEDVLSCAAREWQEEVGLPAGTMRLVGVLENFFGPPEKRQHEIGFYFRMEAPTELSEERFRVLDNPDVWCEWVPIAEAASRPVYPLALTEFLKVGPGEVLHRVERGQPKPGSKAPSTEMEVDTRVFR</sequence>